<dbReference type="Gramene" id="rna-AYBTSS11_LOCUS31497">
    <property type="protein sequence ID" value="CAJ1979283.1"/>
    <property type="gene ID" value="gene-AYBTSS11_LOCUS31497"/>
</dbReference>
<keyword evidence="1" id="KW-0479">Metal-binding</keyword>
<dbReference type="Proteomes" id="UP001189624">
    <property type="component" value="Chromosome 11"/>
</dbReference>
<dbReference type="PROSITE" id="PS50234">
    <property type="entry name" value="VWFA"/>
    <property type="match status" value="1"/>
</dbReference>
<keyword evidence="6" id="KW-1185">Reference proteome</keyword>
<dbReference type="InterPro" id="IPR036465">
    <property type="entry name" value="vWFA_dom_sf"/>
</dbReference>
<dbReference type="InterPro" id="IPR051266">
    <property type="entry name" value="CLCR"/>
</dbReference>
<dbReference type="SUPFAM" id="SSF53300">
    <property type="entry name" value="vWA-like"/>
    <property type="match status" value="1"/>
</dbReference>
<dbReference type="PANTHER" id="PTHR10579">
    <property type="entry name" value="CALCIUM-ACTIVATED CHLORIDE CHANNEL REGULATOR"/>
    <property type="match status" value="1"/>
</dbReference>
<proteinExistence type="predicted"/>
<dbReference type="CDD" id="cd01466">
    <property type="entry name" value="vWA_C3HC4_type"/>
    <property type="match status" value="1"/>
</dbReference>
<dbReference type="GO" id="GO:0008270">
    <property type="term" value="F:zinc ion binding"/>
    <property type="evidence" value="ECO:0007669"/>
    <property type="project" value="UniProtKB-KW"/>
</dbReference>
<evidence type="ECO:0000259" key="3">
    <source>
        <dbReference type="PROSITE" id="PS50089"/>
    </source>
</evidence>
<keyword evidence="1" id="KW-0863">Zinc-finger</keyword>
<dbReference type="InterPro" id="IPR001841">
    <property type="entry name" value="Znf_RING"/>
</dbReference>
<dbReference type="PANTHER" id="PTHR10579:SF158">
    <property type="entry name" value="RETROELEMENT POL POLYPROTEIN-LIKE"/>
    <property type="match status" value="1"/>
</dbReference>
<reference evidence="5" key="1">
    <citation type="submission" date="2023-10" db="EMBL/GenBank/DDBJ databases">
        <authorList>
            <person name="Domelevo Entfellner J.-B."/>
        </authorList>
    </citation>
    <scope>NUCLEOTIDE SEQUENCE</scope>
</reference>
<accession>A0AA86W5Z9</accession>
<dbReference type="Gene3D" id="3.30.40.10">
    <property type="entry name" value="Zinc/RING finger domain, C3HC4 (zinc finger)"/>
    <property type="match status" value="1"/>
</dbReference>
<dbReference type="InterPro" id="IPR013083">
    <property type="entry name" value="Znf_RING/FYVE/PHD"/>
</dbReference>
<dbReference type="AlphaFoldDB" id="A0AA86W5Z9"/>
<feature type="domain" description="VWFA" evidence="4">
    <location>
        <begin position="390"/>
        <end position="574"/>
    </location>
</feature>
<dbReference type="InterPro" id="IPR002035">
    <property type="entry name" value="VWF_A"/>
</dbReference>
<name>A0AA86W5Z9_9FABA</name>
<dbReference type="CDD" id="cd23114">
    <property type="entry name" value="RING-H2_WAVH2"/>
    <property type="match status" value="1"/>
</dbReference>
<dbReference type="Pfam" id="PF14624">
    <property type="entry name" value="Vwaint"/>
    <property type="match status" value="1"/>
</dbReference>
<evidence type="ECO:0000313" key="6">
    <source>
        <dbReference type="Proteomes" id="UP001189624"/>
    </source>
</evidence>
<gene>
    <name evidence="5" type="ORF">AYBTSS11_LOCUS31497</name>
</gene>
<dbReference type="SMART" id="SM00184">
    <property type="entry name" value="RING"/>
    <property type="match status" value="1"/>
</dbReference>
<sequence length="838" mass="91320">MRPEIMDGSCYAVQTIILNYISAKKAAATCCLSNLSPLIISYLHSTPLDEKGQTLSLSLIDYSYRFLFPFTCFHSSLPYPCSFVACFLLGTPKFNFFLHTPSSPSSTASGVTSRRSISKPFWVSKKKKKMGSKWRKLKLALGLDSCVHIPRAFDDSSAAARFSGGASPTVVSPAGDTSGYRPSTPTPSSSGLRLSKSGPKSPKGTCAICLYTMKPGQGHAIFTAECSHSFHFHCITSNVKHGNQICPVCRAKWKEVPFQSPTSYMPHDLPRTNHVSPRDEAWSTVIRRLPSPQGDSARSISSLYQVTEPAIFDDDEALDQQTSITHHKNETDHDMINTVEIKTYPEVSAVPKSASHDAFAVLIHLKAPHSGRKQTSESSPPVENSRASVDLVTVLDVSGSMAGTKLALLKRAMGFVIQNLGPSDRLSVIAFSSTARRIFPLQLMTDTGRQQALQAVNSLVSNGGTNIAEGLRKGAKVFADRRSKNSVSSIILLSDGQDTYTVNTRPNTGTDYQSLVPNSIHRNNGVGMQIPVHAFGFGSDHDATSMHSISEISGGTFSFIEAEDVIQDAFAQCIGGLLSVVVQELQVEVGCVHPHLQLTSVKAGSYQTSLTANARLATISVGDLYAEEERDFLVTVNVPVDESTDETPLLVVRGLYREPITKEMVALEEKSEVKIQRPDVAGEELVVSIEVDRQRNRLRAAEAMAEARVAAERGDLSSAVSVLDNCHKALSETVSAQAGDRLCVALFAELKEMQERMANQQVYEQSGRAYVLSGLSSHSWQRATARGDSTDSTSLVQAYQTPSMVDMVTRSQTMVFGTPQNKRVLRPAKSFPDRQRRQ</sequence>
<dbReference type="PROSITE" id="PS50089">
    <property type="entry name" value="ZF_RING_2"/>
    <property type="match status" value="1"/>
</dbReference>
<evidence type="ECO:0000256" key="1">
    <source>
        <dbReference type="PROSITE-ProRule" id="PRU00175"/>
    </source>
</evidence>
<evidence type="ECO:0000313" key="5">
    <source>
        <dbReference type="EMBL" id="CAJ1979283.1"/>
    </source>
</evidence>
<dbReference type="Pfam" id="PF17123">
    <property type="entry name" value="zf-RING_11"/>
    <property type="match status" value="1"/>
</dbReference>
<dbReference type="InterPro" id="IPR032838">
    <property type="entry name" value="Vwaint_dom"/>
</dbReference>
<evidence type="ECO:0000259" key="4">
    <source>
        <dbReference type="PROSITE" id="PS50234"/>
    </source>
</evidence>
<dbReference type="Pfam" id="PF00092">
    <property type="entry name" value="VWA"/>
    <property type="match status" value="1"/>
</dbReference>
<dbReference type="SMART" id="SM00327">
    <property type="entry name" value="VWA"/>
    <property type="match status" value="1"/>
</dbReference>
<dbReference type="EMBL" id="OY731408">
    <property type="protein sequence ID" value="CAJ1979283.1"/>
    <property type="molecule type" value="Genomic_DNA"/>
</dbReference>
<protein>
    <submittedName>
        <fullName evidence="5">Uncharacterized protein</fullName>
    </submittedName>
</protein>
<feature type="region of interest" description="Disordered" evidence="2">
    <location>
        <begin position="165"/>
        <end position="201"/>
    </location>
</feature>
<keyword evidence="1" id="KW-0862">Zinc</keyword>
<evidence type="ECO:0000256" key="2">
    <source>
        <dbReference type="SAM" id="MobiDB-lite"/>
    </source>
</evidence>
<organism evidence="5 6">
    <name type="scientific">Sphenostylis stenocarpa</name>
    <dbReference type="NCBI Taxonomy" id="92480"/>
    <lineage>
        <taxon>Eukaryota</taxon>
        <taxon>Viridiplantae</taxon>
        <taxon>Streptophyta</taxon>
        <taxon>Embryophyta</taxon>
        <taxon>Tracheophyta</taxon>
        <taxon>Spermatophyta</taxon>
        <taxon>Magnoliopsida</taxon>
        <taxon>eudicotyledons</taxon>
        <taxon>Gunneridae</taxon>
        <taxon>Pentapetalae</taxon>
        <taxon>rosids</taxon>
        <taxon>fabids</taxon>
        <taxon>Fabales</taxon>
        <taxon>Fabaceae</taxon>
        <taxon>Papilionoideae</taxon>
        <taxon>50 kb inversion clade</taxon>
        <taxon>NPAAA clade</taxon>
        <taxon>indigoferoid/millettioid clade</taxon>
        <taxon>Phaseoleae</taxon>
        <taxon>Sphenostylis</taxon>
    </lineage>
</organism>
<dbReference type="Gene3D" id="3.40.50.410">
    <property type="entry name" value="von Willebrand factor, type A domain"/>
    <property type="match status" value="1"/>
</dbReference>
<dbReference type="SUPFAM" id="SSF57850">
    <property type="entry name" value="RING/U-box"/>
    <property type="match status" value="1"/>
</dbReference>
<feature type="domain" description="RING-type" evidence="3">
    <location>
        <begin position="206"/>
        <end position="250"/>
    </location>
</feature>
<feature type="compositionally biased region" description="Polar residues" evidence="2">
    <location>
        <begin position="180"/>
        <end position="192"/>
    </location>
</feature>